<organism evidence="7 8">
    <name type="scientific">Helicobacter cholecystus</name>
    <dbReference type="NCBI Taxonomy" id="45498"/>
    <lineage>
        <taxon>Bacteria</taxon>
        <taxon>Pseudomonadati</taxon>
        <taxon>Campylobacterota</taxon>
        <taxon>Epsilonproteobacteria</taxon>
        <taxon>Campylobacterales</taxon>
        <taxon>Helicobacteraceae</taxon>
        <taxon>Helicobacter</taxon>
    </lineage>
</organism>
<keyword evidence="3" id="KW-0479">Metal-binding</keyword>
<dbReference type="CDD" id="cd01335">
    <property type="entry name" value="Radical_SAM"/>
    <property type="match status" value="1"/>
</dbReference>
<comment type="cofactor">
    <cofactor evidence="1">
        <name>[4Fe-4S] cluster</name>
        <dbReference type="ChEBI" id="CHEBI:49883"/>
    </cofactor>
</comment>
<gene>
    <name evidence="7" type="ORF">CQA62_01830</name>
</gene>
<dbReference type="Proteomes" id="UP000257067">
    <property type="component" value="Unassembled WGS sequence"/>
</dbReference>
<dbReference type="PANTHER" id="PTHR11228">
    <property type="entry name" value="RADICAL SAM DOMAIN PROTEIN"/>
    <property type="match status" value="1"/>
</dbReference>
<dbReference type="InterPro" id="IPR050377">
    <property type="entry name" value="Radical_SAM_PqqE_MftC-like"/>
</dbReference>
<keyword evidence="4" id="KW-0408">Iron</keyword>
<evidence type="ECO:0000256" key="3">
    <source>
        <dbReference type="ARBA" id="ARBA00022723"/>
    </source>
</evidence>
<dbReference type="SUPFAM" id="SSF102114">
    <property type="entry name" value="Radical SAM enzymes"/>
    <property type="match status" value="1"/>
</dbReference>
<dbReference type="InterPro" id="IPR058240">
    <property type="entry name" value="rSAM_sf"/>
</dbReference>
<dbReference type="GO" id="GO:0046872">
    <property type="term" value="F:metal ion binding"/>
    <property type="evidence" value="ECO:0007669"/>
    <property type="project" value="UniProtKB-KW"/>
</dbReference>
<dbReference type="InterPro" id="IPR007197">
    <property type="entry name" value="rSAM"/>
</dbReference>
<evidence type="ECO:0000256" key="1">
    <source>
        <dbReference type="ARBA" id="ARBA00001966"/>
    </source>
</evidence>
<evidence type="ECO:0000313" key="7">
    <source>
        <dbReference type="EMBL" id="RDU70175.1"/>
    </source>
</evidence>
<sequence length="290" mass="32836">MLKMVISCIFVSMSKRFIRTYIEISDFCGLSCPFCPAPKGRRGEMGLKLFERVCSEVALLTQSVTFHLLGDPLYLSNFPLYLQIAQNYNLDVEIVTSGVYLSKFEKSLLLSSPIKQISISLSALEVLNKQTQERIVQECLELIATHQELSSQTYINLRMHADKLNPLLAQRLVRHFGVENDLVQRKRVRLAYKVFLILTKSFKWVRAKEESRNTEVRKKCHGLLSQIGILANGVVVPCCIDCDGGIELGNVKTQSLQEILNSPRALKIIEGFKTNTAVEEQCKRCTYPAT</sequence>
<keyword evidence="2" id="KW-0949">S-adenosyl-L-methionine</keyword>
<evidence type="ECO:0000256" key="5">
    <source>
        <dbReference type="ARBA" id="ARBA00023014"/>
    </source>
</evidence>
<dbReference type="Gene3D" id="3.20.20.70">
    <property type="entry name" value="Aldolase class I"/>
    <property type="match status" value="1"/>
</dbReference>
<dbReference type="InterPro" id="IPR023885">
    <property type="entry name" value="4Fe4S-binding_SPASM_dom"/>
</dbReference>
<evidence type="ECO:0000259" key="6">
    <source>
        <dbReference type="Pfam" id="PF13186"/>
    </source>
</evidence>
<feature type="domain" description="4Fe4S-binding SPASM" evidence="6">
    <location>
        <begin position="220"/>
        <end position="286"/>
    </location>
</feature>
<accession>A0A3D8IZ49</accession>
<dbReference type="GO" id="GO:0051536">
    <property type="term" value="F:iron-sulfur cluster binding"/>
    <property type="evidence" value="ECO:0007669"/>
    <property type="project" value="UniProtKB-KW"/>
</dbReference>
<comment type="caution">
    <text evidence="7">The sequence shown here is derived from an EMBL/GenBank/DDBJ whole genome shotgun (WGS) entry which is preliminary data.</text>
</comment>
<evidence type="ECO:0000313" key="8">
    <source>
        <dbReference type="Proteomes" id="UP000257067"/>
    </source>
</evidence>
<dbReference type="CDD" id="cd21122">
    <property type="entry name" value="SPASM_rSAM"/>
    <property type="match status" value="1"/>
</dbReference>
<protein>
    <submittedName>
        <fullName evidence="7">Radical SAM protein</fullName>
    </submittedName>
</protein>
<dbReference type="GO" id="GO:0003824">
    <property type="term" value="F:catalytic activity"/>
    <property type="evidence" value="ECO:0007669"/>
    <property type="project" value="InterPro"/>
</dbReference>
<dbReference type="Pfam" id="PF13186">
    <property type="entry name" value="SPASM"/>
    <property type="match status" value="1"/>
</dbReference>
<evidence type="ECO:0000256" key="4">
    <source>
        <dbReference type="ARBA" id="ARBA00023004"/>
    </source>
</evidence>
<dbReference type="EMBL" id="NXLU01000001">
    <property type="protein sequence ID" value="RDU70175.1"/>
    <property type="molecule type" value="Genomic_DNA"/>
</dbReference>
<dbReference type="InterPro" id="IPR013785">
    <property type="entry name" value="Aldolase_TIM"/>
</dbReference>
<name>A0A3D8IZ49_9HELI</name>
<dbReference type="AlphaFoldDB" id="A0A3D8IZ49"/>
<keyword evidence="5" id="KW-0411">Iron-sulfur</keyword>
<proteinExistence type="predicted"/>
<reference evidence="7 8" key="1">
    <citation type="submission" date="2018-04" db="EMBL/GenBank/DDBJ databases">
        <title>Novel Campyloabacter and Helicobacter Species and Strains.</title>
        <authorList>
            <person name="Mannion A.J."/>
            <person name="Shen Z."/>
            <person name="Fox J.G."/>
        </authorList>
    </citation>
    <scope>NUCLEOTIDE SEQUENCE [LARGE SCALE GENOMIC DNA]</scope>
    <source>
        <strain evidence="7 8">ATCC 700242</strain>
    </source>
</reference>
<dbReference type="PANTHER" id="PTHR11228:SF7">
    <property type="entry name" value="PQQA PEPTIDE CYCLASE"/>
    <property type="match status" value="1"/>
</dbReference>
<dbReference type="SFLD" id="SFLDS00029">
    <property type="entry name" value="Radical_SAM"/>
    <property type="match status" value="1"/>
</dbReference>
<keyword evidence="8" id="KW-1185">Reference proteome</keyword>
<evidence type="ECO:0000256" key="2">
    <source>
        <dbReference type="ARBA" id="ARBA00022691"/>
    </source>
</evidence>